<keyword evidence="1" id="KW-0472">Membrane</keyword>
<feature type="transmembrane region" description="Helical" evidence="1">
    <location>
        <begin position="20"/>
        <end position="39"/>
    </location>
</feature>
<proteinExistence type="predicted"/>
<evidence type="ECO:0000256" key="1">
    <source>
        <dbReference type="SAM" id="Phobius"/>
    </source>
</evidence>
<gene>
    <name evidence="2" type="ORF">Microterr_01220</name>
</gene>
<dbReference type="Proteomes" id="UP001317779">
    <property type="component" value="Chromosome"/>
</dbReference>
<reference evidence="2 3" key="1">
    <citation type="submission" date="2022-12" db="EMBL/GenBank/DDBJ databases">
        <title>Microbacterium terricola strain KV-448 chromosome, complete genome.</title>
        <authorList>
            <person name="Oshima T."/>
            <person name="Moriya T."/>
            <person name="Bessho Y."/>
        </authorList>
    </citation>
    <scope>NUCLEOTIDE SEQUENCE [LARGE SCALE GENOMIC DNA]</scope>
    <source>
        <strain evidence="2 3">KV-448</strain>
    </source>
</reference>
<keyword evidence="1" id="KW-1133">Transmembrane helix</keyword>
<protein>
    <recommendedName>
        <fullName evidence="4">Potassium transporter Trk</fullName>
    </recommendedName>
</protein>
<name>A0ABM8DV26_9MICO</name>
<evidence type="ECO:0000313" key="3">
    <source>
        <dbReference type="Proteomes" id="UP001317779"/>
    </source>
</evidence>
<dbReference type="EMBL" id="AP027141">
    <property type="protein sequence ID" value="BDV29462.1"/>
    <property type="molecule type" value="Genomic_DNA"/>
</dbReference>
<keyword evidence="3" id="KW-1185">Reference proteome</keyword>
<feature type="transmembrane region" description="Helical" evidence="1">
    <location>
        <begin position="59"/>
        <end position="81"/>
    </location>
</feature>
<keyword evidence="1" id="KW-0812">Transmembrane</keyword>
<dbReference type="RefSeq" id="WP_263796743.1">
    <property type="nucleotide sequence ID" value="NZ_AP027141.1"/>
</dbReference>
<organism evidence="2 3">
    <name type="scientific">Microbacterium terricola</name>
    <dbReference type="NCBI Taxonomy" id="344163"/>
    <lineage>
        <taxon>Bacteria</taxon>
        <taxon>Bacillati</taxon>
        <taxon>Actinomycetota</taxon>
        <taxon>Actinomycetes</taxon>
        <taxon>Micrococcales</taxon>
        <taxon>Microbacteriaceae</taxon>
        <taxon>Microbacterium</taxon>
    </lineage>
</organism>
<accession>A0ABM8DV26</accession>
<evidence type="ECO:0000313" key="2">
    <source>
        <dbReference type="EMBL" id="BDV29462.1"/>
    </source>
</evidence>
<evidence type="ECO:0008006" key="4">
    <source>
        <dbReference type="Google" id="ProtNLM"/>
    </source>
</evidence>
<sequence>MTPQNSETVRVRRAPKLSVFLLLGAALGLVVAMILTFAFDGTEAASPGTGMQYSTLQVFGFLALYCVPAGLAVMGLLAVWLDRRAARHTREVVVQHDRIHIDPAQGTDSSED</sequence>